<keyword evidence="2" id="KW-1185">Reference proteome</keyword>
<evidence type="ECO:0000313" key="2">
    <source>
        <dbReference type="Proteomes" id="UP000314294"/>
    </source>
</evidence>
<protein>
    <submittedName>
        <fullName evidence="1">Uncharacterized protein</fullName>
    </submittedName>
</protein>
<name>A0A4Z2G6C4_9TELE</name>
<sequence length="62" mass="7024">MTNYKVALRLTWANAASVQVPLKDVRSHRQIARGGFEADARRGSWEIAFAACYKILIRADLF</sequence>
<accession>A0A4Z2G6C4</accession>
<dbReference type="EMBL" id="SRLO01000668">
    <property type="protein sequence ID" value="TNN49116.1"/>
    <property type="molecule type" value="Genomic_DNA"/>
</dbReference>
<dbReference type="Proteomes" id="UP000314294">
    <property type="component" value="Unassembled WGS sequence"/>
</dbReference>
<proteinExistence type="predicted"/>
<gene>
    <name evidence="1" type="ORF">EYF80_040658</name>
</gene>
<evidence type="ECO:0000313" key="1">
    <source>
        <dbReference type="EMBL" id="TNN49116.1"/>
    </source>
</evidence>
<organism evidence="1 2">
    <name type="scientific">Liparis tanakae</name>
    <name type="common">Tanaka's snailfish</name>
    <dbReference type="NCBI Taxonomy" id="230148"/>
    <lineage>
        <taxon>Eukaryota</taxon>
        <taxon>Metazoa</taxon>
        <taxon>Chordata</taxon>
        <taxon>Craniata</taxon>
        <taxon>Vertebrata</taxon>
        <taxon>Euteleostomi</taxon>
        <taxon>Actinopterygii</taxon>
        <taxon>Neopterygii</taxon>
        <taxon>Teleostei</taxon>
        <taxon>Neoteleostei</taxon>
        <taxon>Acanthomorphata</taxon>
        <taxon>Eupercaria</taxon>
        <taxon>Perciformes</taxon>
        <taxon>Cottioidei</taxon>
        <taxon>Cottales</taxon>
        <taxon>Liparidae</taxon>
        <taxon>Liparis</taxon>
    </lineage>
</organism>
<dbReference type="AlphaFoldDB" id="A0A4Z2G6C4"/>
<comment type="caution">
    <text evidence="1">The sequence shown here is derived from an EMBL/GenBank/DDBJ whole genome shotgun (WGS) entry which is preliminary data.</text>
</comment>
<reference evidence="1 2" key="1">
    <citation type="submission" date="2019-03" db="EMBL/GenBank/DDBJ databases">
        <title>First draft genome of Liparis tanakae, snailfish: a comprehensive survey of snailfish specific genes.</title>
        <authorList>
            <person name="Kim W."/>
            <person name="Song I."/>
            <person name="Jeong J.-H."/>
            <person name="Kim D."/>
            <person name="Kim S."/>
            <person name="Ryu S."/>
            <person name="Song J.Y."/>
            <person name="Lee S.K."/>
        </authorList>
    </citation>
    <scope>NUCLEOTIDE SEQUENCE [LARGE SCALE GENOMIC DNA]</scope>
    <source>
        <tissue evidence="1">Muscle</tissue>
    </source>
</reference>